<dbReference type="InterPro" id="IPR000979">
    <property type="entry name" value="Phosphodiesterase_MJ0936/Vps29"/>
</dbReference>
<dbReference type="GO" id="GO:0030906">
    <property type="term" value="C:retromer, cargo-selective complex"/>
    <property type="evidence" value="ECO:0007669"/>
    <property type="project" value="EnsemblFungi"/>
</dbReference>
<proteinExistence type="inferred from homology"/>
<dbReference type="eggNOG" id="KOG3325">
    <property type="taxonomic scope" value="Eukaryota"/>
</dbReference>
<dbReference type="Pfam" id="PF12850">
    <property type="entry name" value="Metallophos_2"/>
    <property type="match status" value="1"/>
</dbReference>
<dbReference type="PANTHER" id="PTHR11124">
    <property type="entry name" value="VACUOLAR SORTING PROTEIN VPS29"/>
    <property type="match status" value="1"/>
</dbReference>
<feature type="domain" description="Calcineurin-like phosphoesterase" evidence="4">
    <location>
        <begin position="39"/>
        <end position="161"/>
    </location>
</feature>
<dbReference type="GO" id="GO:0005829">
    <property type="term" value="C:cytosol"/>
    <property type="evidence" value="ECO:0007669"/>
    <property type="project" value="GOC"/>
</dbReference>
<dbReference type="GO" id="GO:0005768">
    <property type="term" value="C:endosome"/>
    <property type="evidence" value="ECO:0007669"/>
    <property type="project" value="EnsemblFungi"/>
</dbReference>
<protein>
    <recommendedName>
        <fullName evidence="2 3">Vacuolar protein sorting-associated protein 29</fullName>
    </recommendedName>
</protein>
<keyword evidence="6" id="KW-1185">Reference proteome</keyword>
<dbReference type="InParanoid" id="A3GFC3"/>
<dbReference type="Gene3D" id="3.60.21.10">
    <property type="match status" value="1"/>
</dbReference>
<dbReference type="InterPro" id="IPR029052">
    <property type="entry name" value="Metallo-depent_PP-like"/>
</dbReference>
<dbReference type="GO" id="GO:0140312">
    <property type="term" value="F:cargo adaptor activity"/>
    <property type="evidence" value="ECO:0007669"/>
    <property type="project" value="EnsemblFungi"/>
</dbReference>
<dbReference type="STRING" id="322104.A3GFC3"/>
<organism evidence="5 6">
    <name type="scientific">Scheffersomyces stipitis (strain ATCC 58785 / CBS 6054 / NBRC 10063 / NRRL Y-11545)</name>
    <name type="common">Yeast</name>
    <name type="synonym">Pichia stipitis</name>
    <dbReference type="NCBI Taxonomy" id="322104"/>
    <lineage>
        <taxon>Eukaryota</taxon>
        <taxon>Fungi</taxon>
        <taxon>Dikarya</taxon>
        <taxon>Ascomycota</taxon>
        <taxon>Saccharomycotina</taxon>
        <taxon>Pichiomycetes</taxon>
        <taxon>Debaryomycetaceae</taxon>
        <taxon>Scheffersomyces</taxon>
    </lineage>
</organism>
<comment type="similarity">
    <text evidence="1 3">Belongs to the VPS29 family.</text>
</comment>
<name>A3GFC3_PICST</name>
<evidence type="ECO:0000256" key="3">
    <source>
        <dbReference type="RuleBase" id="RU362040"/>
    </source>
</evidence>
<dbReference type="NCBIfam" id="TIGR00040">
    <property type="entry name" value="yfcE"/>
    <property type="match status" value="1"/>
</dbReference>
<evidence type="ECO:0000313" key="5">
    <source>
        <dbReference type="EMBL" id="EAZ63322.2"/>
    </source>
</evidence>
<reference evidence="5 6" key="1">
    <citation type="journal article" date="2007" name="Nat. Biotechnol.">
        <title>Genome sequence of the lignocellulose-bioconverting and xylose-fermenting yeast Pichia stipitis.</title>
        <authorList>
            <person name="Jeffries T.W."/>
            <person name="Grigoriev I.V."/>
            <person name="Grimwood J."/>
            <person name="Laplaza J.M."/>
            <person name="Aerts A."/>
            <person name="Salamov A."/>
            <person name="Schmutz J."/>
            <person name="Lindquist E."/>
            <person name="Dehal P."/>
            <person name="Shapiro H."/>
            <person name="Jin Y.S."/>
            <person name="Passoth V."/>
            <person name="Richardson P.M."/>
        </authorList>
    </citation>
    <scope>NUCLEOTIDE SEQUENCE [LARGE SCALE GENOMIC DNA]</scope>
    <source>
        <strain evidence="6">ATCC 58785 / CBS 6054 / NBRC 10063 / NRRL Y-11545</strain>
    </source>
</reference>
<evidence type="ECO:0000256" key="1">
    <source>
        <dbReference type="ARBA" id="ARBA00005945"/>
    </source>
</evidence>
<dbReference type="GO" id="GO:0042147">
    <property type="term" value="P:retrograde transport, endosome to Golgi"/>
    <property type="evidence" value="ECO:0007669"/>
    <property type="project" value="EnsemblFungi"/>
</dbReference>
<dbReference type="HOGENOM" id="CLU_063749_0_0_1"/>
<sequence>MLTLAIGDLYIPERALDLPAKFRKLLCPNPQSIPTNSKISEVICLGNITNSVDTLKFLHDLSPSLHLVKGEFDDLPILSQQLSSVSKKDENVGIYGVITHDNLRIGFTNGYQVVPKNDPLALSTLARELDVDVLIWGGTHKVEAYTLDGKFFVNPGSGTGAFSFDWPEWYEEEENAKEEEIKENEDEAKPEKLQKANVIDEHILSEVTELNAIVPSFCLLDTFGSTCTLYIYTHLNGEVKVDKVSYTKE</sequence>
<accession>A3GFC3</accession>
<gene>
    <name evidence="5" type="primary">VPS29</name>
    <name evidence="5" type="ORF">PICST_80500</name>
</gene>
<dbReference type="OMA" id="IGCCNGY"/>
<dbReference type="KEGG" id="pic:PICST_80500"/>
<comment type="caution">
    <text evidence="5">The sequence shown here is derived from an EMBL/GenBank/DDBJ whole genome shotgun (WGS) entry which is preliminary data.</text>
</comment>
<dbReference type="EMBL" id="AAVQ01000001">
    <property type="protein sequence ID" value="EAZ63322.2"/>
    <property type="molecule type" value="Genomic_DNA"/>
</dbReference>
<evidence type="ECO:0000313" key="6">
    <source>
        <dbReference type="Proteomes" id="UP000002258"/>
    </source>
</evidence>
<evidence type="ECO:0000256" key="2">
    <source>
        <dbReference type="ARBA" id="ARBA00017767"/>
    </source>
</evidence>
<dbReference type="OrthoDB" id="10258130at2759"/>
<evidence type="ECO:0000259" key="4">
    <source>
        <dbReference type="Pfam" id="PF12850"/>
    </source>
</evidence>
<dbReference type="GeneID" id="4850972"/>
<dbReference type="InterPro" id="IPR024654">
    <property type="entry name" value="Calcineurin-like_PHP_lpxH"/>
</dbReference>
<dbReference type="SUPFAM" id="SSF56300">
    <property type="entry name" value="Metallo-dependent phosphatases"/>
    <property type="match status" value="1"/>
</dbReference>
<dbReference type="RefSeq" id="XP_001387345.2">
    <property type="nucleotide sequence ID" value="XM_001387308.1"/>
</dbReference>
<dbReference type="GO" id="GO:0170071">
    <property type="term" value="C:CROP complex"/>
    <property type="evidence" value="ECO:0007669"/>
    <property type="project" value="EnsemblFungi"/>
</dbReference>
<dbReference type="AlphaFoldDB" id="A3GFC3"/>
<dbReference type="FunCoup" id="A3GFC3">
    <property type="interactions" value="1081"/>
</dbReference>
<dbReference type="Proteomes" id="UP000002258">
    <property type="component" value="Chromosome 1"/>
</dbReference>